<dbReference type="STRING" id="644284.Arch_0193"/>
<dbReference type="SUPFAM" id="SSF49785">
    <property type="entry name" value="Galactose-binding domain-like"/>
    <property type="match status" value="1"/>
</dbReference>
<dbReference type="RefSeq" id="WP_013169452.1">
    <property type="nucleotide sequence ID" value="NC_014218.1"/>
</dbReference>
<dbReference type="KEGG" id="ahe:Arch_0193"/>
<dbReference type="AlphaFoldDB" id="D7BM05"/>
<proteinExistence type="predicted"/>
<name>D7BM05_ARCHD</name>
<sequence length="177" mass="19933">MRFGSDCQLCAAVGPVFYVNGIEPEWVYYCVCQETNLANQFIAQLSTGFVDPFWENNAGGGFISGDPFIVYPAPGGHVWESLRHHTSLNGEWRFRLHPTAQIDESREWETITLPCHWASRYRATGCLVPNVATREIQVSWAESIDDISVEGVEIVAFNVKEKILTINAGTFVQYKEV</sequence>
<dbReference type="EMBL" id="CP002045">
    <property type="protein sequence ID" value="ADH91954.1"/>
    <property type="molecule type" value="Genomic_DNA"/>
</dbReference>
<keyword evidence="2" id="KW-1185">Reference proteome</keyword>
<protein>
    <submittedName>
        <fullName evidence="1">Glycoside hydrolase family 2 sugar binding protein</fullName>
    </submittedName>
</protein>
<reference evidence="1 2" key="1">
    <citation type="journal article" date="2010" name="Stand. Genomic Sci.">
        <title>Complete genome sequence of Arcanobacterium haemolyticum type strain (11018).</title>
        <authorList>
            <person name="Yasawong M."/>
            <person name="Teshima H."/>
            <person name="Lapidus A."/>
            <person name="Nolan M."/>
            <person name="Lucas S."/>
            <person name="Glavina Del Rio T."/>
            <person name="Tice H."/>
            <person name="Cheng J."/>
            <person name="Bruce D."/>
            <person name="Detter C."/>
            <person name="Tapia R."/>
            <person name="Han C."/>
            <person name="Goodwin L."/>
            <person name="Pitluck S."/>
            <person name="Liolios K."/>
            <person name="Ivanova N."/>
            <person name="Mavromatis K."/>
            <person name="Mikhailova N."/>
            <person name="Pati A."/>
            <person name="Chen A."/>
            <person name="Palaniappan K."/>
            <person name="Land M."/>
            <person name="Hauser L."/>
            <person name="Chang Y."/>
            <person name="Jeffries C."/>
            <person name="Rohde M."/>
            <person name="Sikorski J."/>
            <person name="Pukall R."/>
            <person name="Goker M."/>
            <person name="Woyke T."/>
            <person name="Bristow J."/>
            <person name="Eisen J."/>
            <person name="Markowitz V."/>
            <person name="Hugenholtz P."/>
            <person name="Kyrpides N."/>
            <person name="Klenk H."/>
        </authorList>
    </citation>
    <scope>NUCLEOTIDE SEQUENCE [LARGE SCALE GENOMIC DNA]</scope>
    <source>
        <strain evidence="2">ATCC 9345 / DSM 20595 / CCUG 17215 / LMG 16163 / NBRC 15585 / NCTC 8452 / 11018</strain>
    </source>
</reference>
<dbReference type="OrthoDB" id="197680at2"/>
<dbReference type="eggNOG" id="ENOG502Z7VY">
    <property type="taxonomic scope" value="Bacteria"/>
</dbReference>
<dbReference type="HOGENOM" id="CLU_1514880_0_0_11"/>
<evidence type="ECO:0000313" key="1">
    <source>
        <dbReference type="EMBL" id="ADH91954.1"/>
    </source>
</evidence>
<gene>
    <name evidence="1" type="ordered locus">Arch_0193</name>
</gene>
<accession>D7BM05</accession>
<dbReference type="Gene3D" id="2.60.120.260">
    <property type="entry name" value="Galactose-binding domain-like"/>
    <property type="match status" value="1"/>
</dbReference>
<dbReference type="InterPro" id="IPR008979">
    <property type="entry name" value="Galactose-bd-like_sf"/>
</dbReference>
<dbReference type="Proteomes" id="UP000000376">
    <property type="component" value="Chromosome"/>
</dbReference>
<dbReference type="GO" id="GO:0016787">
    <property type="term" value="F:hydrolase activity"/>
    <property type="evidence" value="ECO:0007669"/>
    <property type="project" value="UniProtKB-KW"/>
</dbReference>
<evidence type="ECO:0000313" key="2">
    <source>
        <dbReference type="Proteomes" id="UP000000376"/>
    </source>
</evidence>
<organism evidence="1 2">
    <name type="scientific">Arcanobacterium haemolyticum (strain ATCC 9345 / DSM 20595 / CCM 5947 / CCUG 17215 / LMG 16163 / NBRC 15585 / NCTC 8452 / 11018)</name>
    <dbReference type="NCBI Taxonomy" id="644284"/>
    <lineage>
        <taxon>Bacteria</taxon>
        <taxon>Bacillati</taxon>
        <taxon>Actinomycetota</taxon>
        <taxon>Actinomycetes</taxon>
        <taxon>Actinomycetales</taxon>
        <taxon>Actinomycetaceae</taxon>
        <taxon>Arcanobacterium</taxon>
    </lineage>
</organism>
<keyword evidence="1" id="KW-0378">Hydrolase</keyword>